<evidence type="ECO:0000256" key="1">
    <source>
        <dbReference type="RuleBase" id="RU004560"/>
    </source>
</evidence>
<feature type="compositionally biased region" description="Low complexity" evidence="2">
    <location>
        <begin position="81"/>
        <end position="93"/>
    </location>
</feature>
<dbReference type="GO" id="GO:0005525">
    <property type="term" value="F:GTP binding"/>
    <property type="evidence" value="ECO:0007669"/>
    <property type="project" value="UniProtKB-KW"/>
</dbReference>
<reference evidence="4 5" key="1">
    <citation type="journal article" date="2020" name="bioRxiv">
        <title>Whole genome comparisons of ergot fungi reveals the divergence and evolution of species within the genus Claviceps are the result of varying mechanisms driving genome evolution and host range expansion.</title>
        <authorList>
            <person name="Wyka S.A."/>
            <person name="Mondo S.J."/>
            <person name="Liu M."/>
            <person name="Dettman J."/>
            <person name="Nalam V."/>
            <person name="Broders K.D."/>
        </authorList>
    </citation>
    <scope>NUCLEOTIDE SEQUENCE [LARGE SCALE GENOMIC DNA]</scope>
    <source>
        <strain evidence="4 5">LM576</strain>
    </source>
</reference>
<keyword evidence="1" id="KW-0342">GTP-binding</keyword>
<comment type="caution">
    <text evidence="4">The sequence shown here is derived from an EMBL/GenBank/DDBJ whole genome shotgun (WGS) entry which is preliminary data.</text>
</comment>
<dbReference type="PROSITE" id="PS51719">
    <property type="entry name" value="G_SEPTIN"/>
    <property type="match status" value="1"/>
</dbReference>
<dbReference type="Proteomes" id="UP000732380">
    <property type="component" value="Unassembled WGS sequence"/>
</dbReference>
<feature type="region of interest" description="Disordered" evidence="2">
    <location>
        <begin position="59"/>
        <end position="166"/>
    </location>
</feature>
<evidence type="ECO:0000313" key="4">
    <source>
        <dbReference type="EMBL" id="KAG6123581.1"/>
    </source>
</evidence>
<comment type="similarity">
    <text evidence="1">Belongs to the TRAFAC class TrmE-Era-EngA-EngB-Septin-like GTPase superfamily. Septin GTPase family.</text>
</comment>
<feature type="compositionally biased region" description="Polar residues" evidence="2">
    <location>
        <begin position="100"/>
        <end position="113"/>
    </location>
</feature>
<proteinExistence type="inferred from homology"/>
<name>A0A9P7Q903_9HYPO</name>
<protein>
    <recommendedName>
        <fullName evidence="3">Septin-type G domain-containing protein</fullName>
    </recommendedName>
</protein>
<sequence length="631" mass="69193">MVSRTVRDLGKQHDMRSAHAAADISCTRQLHDVLDTTSQAAHIAPLACFITTESALYHDHDSGEKDGSNMPSQSRKQHAHASAQESECSSEQSELGHPPSISQSNQGAPSPFSTPVKPAAFRPDSIGSDPSSPGDTSSFTMSEDPRSLSPSFSELPRRSSPGLSQAVSGLAEAPQLVMPSLTVPRRRCFSETGKSLGKLKILVTGQAGIGKKSLILAIAQSCTHIVHMDSMQSARKNTPRITYASTRPKPWWRAYQGQKLAKRRPSILLDEVLDRNICFVDCNAHTGSSETSFPAVEYVESQLAHLLHSPIDDVNLCALLSGDTEPNVDVVLYLLSSKGPSFLDIGCMKKLQQKTNVIPLLALADHIPIDQLGATKQRISQQLELADIDCFSFSQASSDLESPSVYAVSSVTRLDYDTIDASILMASDYQPPLLRTDLDSLVTDIMSVDGSSWLRHSAASRAVYWLRKSGQEKSSPYSSLIYRPLHSKASPFSTSLTSAHLDEQYWGKMEVSSWAETLRESLTLERLNLFQQQSEVHLADDCLVTMRTDCPRPRLRCYRQPYGASSMSSNQDPLGLLELASRIRGGGKLTLELLSTFGIFGCLVALIVRPELRPELSHQWNLILTGPPRCF</sequence>
<evidence type="ECO:0000256" key="2">
    <source>
        <dbReference type="SAM" id="MobiDB-lite"/>
    </source>
</evidence>
<keyword evidence="1" id="KW-0547">Nucleotide-binding</keyword>
<dbReference type="InterPro" id="IPR027417">
    <property type="entry name" value="P-loop_NTPase"/>
</dbReference>
<feature type="domain" description="Septin-type G" evidence="3">
    <location>
        <begin position="195"/>
        <end position="472"/>
    </location>
</feature>
<dbReference type="PANTHER" id="PTHR18884">
    <property type="entry name" value="SEPTIN"/>
    <property type="match status" value="1"/>
</dbReference>
<dbReference type="AlphaFoldDB" id="A0A9P7Q903"/>
<keyword evidence="5" id="KW-1185">Reference proteome</keyword>
<accession>A0A9P7Q903</accession>
<dbReference type="Pfam" id="PF00735">
    <property type="entry name" value="Septin"/>
    <property type="match status" value="1"/>
</dbReference>
<organism evidence="4 5">
    <name type="scientific">Claviceps humidiphila</name>
    <dbReference type="NCBI Taxonomy" id="1294629"/>
    <lineage>
        <taxon>Eukaryota</taxon>
        <taxon>Fungi</taxon>
        <taxon>Dikarya</taxon>
        <taxon>Ascomycota</taxon>
        <taxon>Pezizomycotina</taxon>
        <taxon>Sordariomycetes</taxon>
        <taxon>Hypocreomycetidae</taxon>
        <taxon>Hypocreales</taxon>
        <taxon>Clavicipitaceae</taxon>
        <taxon>Claviceps</taxon>
    </lineage>
</organism>
<feature type="compositionally biased region" description="Low complexity" evidence="2">
    <location>
        <begin position="123"/>
        <end position="138"/>
    </location>
</feature>
<dbReference type="Gene3D" id="3.40.50.300">
    <property type="entry name" value="P-loop containing nucleotide triphosphate hydrolases"/>
    <property type="match status" value="1"/>
</dbReference>
<evidence type="ECO:0000259" key="3">
    <source>
        <dbReference type="PROSITE" id="PS51719"/>
    </source>
</evidence>
<dbReference type="EMBL" id="SRQM01000003">
    <property type="protein sequence ID" value="KAG6123581.1"/>
    <property type="molecule type" value="Genomic_DNA"/>
</dbReference>
<dbReference type="InterPro" id="IPR030379">
    <property type="entry name" value="G_SEPTIN_dom"/>
</dbReference>
<evidence type="ECO:0000313" key="5">
    <source>
        <dbReference type="Proteomes" id="UP000732380"/>
    </source>
</evidence>
<gene>
    <name evidence="4" type="ORF">E4U13_003825</name>
</gene>